<organism evidence="5 6">
    <name type="scientific">Aurantiacibacter flavus</name>
    <dbReference type="NCBI Taxonomy" id="3145232"/>
    <lineage>
        <taxon>Bacteria</taxon>
        <taxon>Pseudomonadati</taxon>
        <taxon>Pseudomonadota</taxon>
        <taxon>Alphaproteobacteria</taxon>
        <taxon>Sphingomonadales</taxon>
        <taxon>Erythrobacteraceae</taxon>
        <taxon>Aurantiacibacter</taxon>
    </lineage>
</organism>
<dbReference type="EMBL" id="JBDLBR010000001">
    <property type="protein sequence ID" value="MEN7535798.1"/>
    <property type="molecule type" value="Genomic_DNA"/>
</dbReference>
<evidence type="ECO:0000313" key="6">
    <source>
        <dbReference type="Proteomes" id="UP001484535"/>
    </source>
</evidence>
<proteinExistence type="predicted"/>
<feature type="domain" description="Ancillary SecYEG translocon subunit/Cell division coordinator CpoB TPR" evidence="4">
    <location>
        <begin position="39"/>
        <end position="203"/>
    </location>
</feature>
<name>A0ABV0CSE6_9SPHN</name>
<dbReference type="Pfam" id="PF09976">
    <property type="entry name" value="TPR_21"/>
    <property type="match status" value="1"/>
</dbReference>
<evidence type="ECO:0000259" key="4">
    <source>
        <dbReference type="Pfam" id="PF09976"/>
    </source>
</evidence>
<evidence type="ECO:0000256" key="2">
    <source>
        <dbReference type="SAM" id="MobiDB-lite"/>
    </source>
</evidence>
<sequence>MASTPTDTPSSPNNRKSASDDVFMREVDEAVRQDEVANFAKKFGLPIGIAVALGLAAFGGWLVLSGQQESKLEESSEQLITALDELEANNPDAANEKLAAIAAGDSEGAAGMARLLQAGIALGQNKTEEAVGLYGQVANDSALPQEIRDLAKVRMVAANFDNMEPQAVIDQLGPLATAESPWFGSAGELVAFAYLAQDKPDQAGPLLVAIAKDENVPESLRSRTRQLAGLLGNDAIDDVDAMMEELGAAEPQQAGGAQ</sequence>
<gene>
    <name evidence="5" type="ORF">ABDJ38_01245</name>
</gene>
<protein>
    <submittedName>
        <fullName evidence="5">Tetratricopeptide repeat protein</fullName>
    </submittedName>
</protein>
<feature type="coiled-coil region" evidence="1">
    <location>
        <begin position="69"/>
        <end position="96"/>
    </location>
</feature>
<evidence type="ECO:0000256" key="1">
    <source>
        <dbReference type="SAM" id="Coils"/>
    </source>
</evidence>
<keyword evidence="3" id="KW-0472">Membrane</keyword>
<keyword evidence="3" id="KW-1133">Transmembrane helix</keyword>
<keyword evidence="1" id="KW-0175">Coiled coil</keyword>
<feature type="region of interest" description="Disordered" evidence="2">
    <location>
        <begin position="1"/>
        <end position="22"/>
    </location>
</feature>
<dbReference type="RefSeq" id="WP_346783258.1">
    <property type="nucleotide sequence ID" value="NZ_JBDLBR010000001.1"/>
</dbReference>
<comment type="caution">
    <text evidence="5">The sequence shown here is derived from an EMBL/GenBank/DDBJ whole genome shotgun (WGS) entry which is preliminary data.</text>
</comment>
<reference evidence="5 6" key="1">
    <citation type="submission" date="2024-05" db="EMBL/GenBank/DDBJ databases">
        <authorList>
            <person name="Park S."/>
        </authorList>
    </citation>
    <scope>NUCLEOTIDE SEQUENCE [LARGE SCALE GENOMIC DNA]</scope>
    <source>
        <strain evidence="5 6">DGU5</strain>
    </source>
</reference>
<keyword evidence="3" id="KW-0812">Transmembrane</keyword>
<evidence type="ECO:0000256" key="3">
    <source>
        <dbReference type="SAM" id="Phobius"/>
    </source>
</evidence>
<feature type="compositionally biased region" description="Polar residues" evidence="2">
    <location>
        <begin position="1"/>
        <end position="16"/>
    </location>
</feature>
<accession>A0ABV0CSE6</accession>
<dbReference type="InterPro" id="IPR018704">
    <property type="entry name" value="SecYEG/CpoB_TPR"/>
</dbReference>
<dbReference type="Proteomes" id="UP001484535">
    <property type="component" value="Unassembled WGS sequence"/>
</dbReference>
<evidence type="ECO:0000313" key="5">
    <source>
        <dbReference type="EMBL" id="MEN7535798.1"/>
    </source>
</evidence>
<keyword evidence="6" id="KW-1185">Reference proteome</keyword>
<feature type="transmembrane region" description="Helical" evidence="3">
    <location>
        <begin position="43"/>
        <end position="64"/>
    </location>
</feature>